<keyword evidence="3" id="KW-1185">Reference proteome</keyword>
<organism evidence="2 3">
    <name type="scientific">Candidatus Nitrosopumilus koreensis AR1</name>
    <dbReference type="NCBI Taxonomy" id="1229908"/>
    <lineage>
        <taxon>Archaea</taxon>
        <taxon>Nitrososphaerota</taxon>
        <taxon>Nitrososphaeria</taxon>
        <taxon>Nitrosopumilales</taxon>
        <taxon>Nitrosopumilaceae</taxon>
        <taxon>Nitrosopumilus</taxon>
    </lineage>
</organism>
<dbReference type="PATRIC" id="fig|1229908.8.peg.1291"/>
<dbReference type="Proteomes" id="UP000006101">
    <property type="component" value="Chromosome"/>
</dbReference>
<dbReference type="GeneID" id="13725220"/>
<reference evidence="2 3" key="1">
    <citation type="journal article" date="2012" name="J. Bacteriol.">
        <title>Draft Genome Sequence of an Ammonia-Oxidizing Archaeon, "Candidatus Nitrosopumilus koreensis" AR1, from Marine Sediment.</title>
        <authorList>
            <person name="Park S.J."/>
            <person name="Kim J.G."/>
            <person name="Jung M.Y."/>
            <person name="Kim S.J."/>
            <person name="Cha I.T."/>
            <person name="Kwon K."/>
            <person name="Lee J.H."/>
            <person name="Rhee S.K."/>
        </authorList>
    </citation>
    <scope>NUCLEOTIDE SEQUENCE [LARGE SCALE GENOMIC DNA]</scope>
    <source>
        <strain evidence="2 3">AR1</strain>
    </source>
</reference>
<feature type="region of interest" description="Disordered" evidence="1">
    <location>
        <begin position="159"/>
        <end position="187"/>
    </location>
</feature>
<sequence length="486" mass="53158">MTSRVLLIAVFGVLLGFSPLLSQSAFAAPYITAYVADDPDNLDGVYSNGDTITITLSEASNATAQIVQDSAITGNFTFASDDPLSATGVDFVGEWTSNTQLVINMTDIGSGSTLTIGSSTVAAKSTNNIGIQNNNTDNTVMGSNTTAVSLTGNFGIITSSSSSDSDGNGSGCSGDCEEPTIGIDSSGKRQVTGGFSYNGYTVDVERYFTPYPLITADIGKTNVAEFKIYENTGVHNIRHFTFAFGMAEGEIISQSKAKIELDIDFDGTETVTVTDPENALDNIKVTTSKVSCMEHSTNECLKVSIQHMFRAPLDFNIVGTDVWDTKRSSWQNYYNHGIEVAGESLNPPKEYDGINKGHIYHLTETSKTTAVDEFGDTWTFQYGTWSKDYIKQERVQDEATDVFTRTHSEFGNYKTDKANDAIAQLLELCPACTEEFTDLEDAKSYDYANTNSNKLDRLDIKYKLIWEENKARHILNSMLEPKSLYD</sequence>
<accession>K0B4I2</accession>
<dbReference type="EMBL" id="CP003842">
    <property type="protein sequence ID" value="AFS81068.1"/>
    <property type="molecule type" value="Genomic_DNA"/>
</dbReference>
<dbReference type="STRING" id="1229908.NKOR_05925"/>
<evidence type="ECO:0000256" key="1">
    <source>
        <dbReference type="SAM" id="MobiDB-lite"/>
    </source>
</evidence>
<protein>
    <submittedName>
        <fullName evidence="2">Uncharacterized protein</fullName>
    </submittedName>
</protein>
<evidence type="ECO:0000313" key="3">
    <source>
        <dbReference type="Proteomes" id="UP000006101"/>
    </source>
</evidence>
<name>K0B4I2_9ARCH</name>
<dbReference type="AlphaFoldDB" id="K0B4I2"/>
<dbReference type="RefSeq" id="WP_014963452.1">
    <property type="nucleotide sequence ID" value="NC_018655.1"/>
</dbReference>
<dbReference type="KEGG" id="nkr:NKOR_05925"/>
<evidence type="ECO:0000313" key="2">
    <source>
        <dbReference type="EMBL" id="AFS81068.1"/>
    </source>
</evidence>
<proteinExistence type="predicted"/>
<dbReference type="HOGENOM" id="CLU_530634_0_0_2"/>
<gene>
    <name evidence="2" type="ORF">NKOR_05925</name>
</gene>